<dbReference type="EMBL" id="QVQT01000005">
    <property type="protein sequence ID" value="RFU15833.1"/>
    <property type="molecule type" value="Genomic_DNA"/>
</dbReference>
<keyword evidence="8" id="KW-1185">Reference proteome</keyword>
<dbReference type="PROSITE" id="PS50931">
    <property type="entry name" value="HTH_LYSR"/>
    <property type="match status" value="1"/>
</dbReference>
<keyword evidence="4" id="KW-0010">Activator</keyword>
<dbReference type="PANTHER" id="PTHR30346:SF26">
    <property type="entry name" value="HYDROGEN PEROXIDE-INDUCIBLE GENES ACTIVATOR"/>
    <property type="match status" value="1"/>
</dbReference>
<comment type="similarity">
    <text evidence="1">Belongs to the LysR transcriptional regulatory family.</text>
</comment>
<evidence type="ECO:0000313" key="7">
    <source>
        <dbReference type="EMBL" id="RFU15833.1"/>
    </source>
</evidence>
<dbReference type="CDD" id="cd05466">
    <property type="entry name" value="PBP2_LTTR_substrate"/>
    <property type="match status" value="1"/>
</dbReference>
<protein>
    <submittedName>
        <fullName evidence="7">LysR family transcriptional regulator</fullName>
    </submittedName>
</protein>
<keyword evidence="3" id="KW-0238">DNA-binding</keyword>
<organism evidence="7 8">
    <name type="scientific">Paracidobacterium acidisoli</name>
    <dbReference type="NCBI Taxonomy" id="2303751"/>
    <lineage>
        <taxon>Bacteria</taxon>
        <taxon>Pseudomonadati</taxon>
        <taxon>Acidobacteriota</taxon>
        <taxon>Terriglobia</taxon>
        <taxon>Terriglobales</taxon>
        <taxon>Acidobacteriaceae</taxon>
        <taxon>Paracidobacterium</taxon>
    </lineage>
</organism>
<evidence type="ECO:0000313" key="8">
    <source>
        <dbReference type="Proteomes" id="UP000264702"/>
    </source>
</evidence>
<dbReference type="OrthoDB" id="9803735at2"/>
<dbReference type="AlphaFoldDB" id="A0A372IMM4"/>
<evidence type="ECO:0000259" key="6">
    <source>
        <dbReference type="PROSITE" id="PS50931"/>
    </source>
</evidence>
<evidence type="ECO:0000256" key="2">
    <source>
        <dbReference type="ARBA" id="ARBA00023015"/>
    </source>
</evidence>
<dbReference type="GO" id="GO:0003700">
    <property type="term" value="F:DNA-binding transcription factor activity"/>
    <property type="evidence" value="ECO:0007669"/>
    <property type="project" value="InterPro"/>
</dbReference>
<dbReference type="SUPFAM" id="SSF53850">
    <property type="entry name" value="Periplasmic binding protein-like II"/>
    <property type="match status" value="1"/>
</dbReference>
<evidence type="ECO:0000256" key="5">
    <source>
        <dbReference type="ARBA" id="ARBA00023163"/>
    </source>
</evidence>
<dbReference type="InterPro" id="IPR036390">
    <property type="entry name" value="WH_DNA-bd_sf"/>
</dbReference>
<accession>A0A372IMM4</accession>
<dbReference type="FunFam" id="1.10.10.10:FF:000001">
    <property type="entry name" value="LysR family transcriptional regulator"/>
    <property type="match status" value="1"/>
</dbReference>
<feature type="domain" description="HTH lysR-type" evidence="6">
    <location>
        <begin position="1"/>
        <end position="58"/>
    </location>
</feature>
<comment type="caution">
    <text evidence="7">The sequence shown here is derived from an EMBL/GenBank/DDBJ whole genome shotgun (WGS) entry which is preliminary data.</text>
</comment>
<gene>
    <name evidence="7" type="ORF">D0Y96_15470</name>
</gene>
<dbReference type="InterPro" id="IPR036388">
    <property type="entry name" value="WH-like_DNA-bd_sf"/>
</dbReference>
<dbReference type="GO" id="GO:0032993">
    <property type="term" value="C:protein-DNA complex"/>
    <property type="evidence" value="ECO:0007669"/>
    <property type="project" value="TreeGrafter"/>
</dbReference>
<keyword evidence="5" id="KW-0804">Transcription</keyword>
<dbReference type="InterPro" id="IPR005119">
    <property type="entry name" value="LysR_subst-bd"/>
</dbReference>
<dbReference type="PANTHER" id="PTHR30346">
    <property type="entry name" value="TRANSCRIPTIONAL DUAL REGULATOR HCAR-RELATED"/>
    <property type="match status" value="1"/>
</dbReference>
<dbReference type="Gene3D" id="1.10.10.10">
    <property type="entry name" value="Winged helix-like DNA-binding domain superfamily/Winged helix DNA-binding domain"/>
    <property type="match status" value="1"/>
</dbReference>
<evidence type="ECO:0000256" key="1">
    <source>
        <dbReference type="ARBA" id="ARBA00009437"/>
    </source>
</evidence>
<evidence type="ECO:0000256" key="4">
    <source>
        <dbReference type="ARBA" id="ARBA00023159"/>
    </source>
</evidence>
<dbReference type="RefSeq" id="WP_117301646.1">
    <property type="nucleotide sequence ID" value="NZ_QVQT02000005.1"/>
</dbReference>
<proteinExistence type="inferred from homology"/>
<dbReference type="InterPro" id="IPR000847">
    <property type="entry name" value="LysR_HTH_N"/>
</dbReference>
<dbReference type="Proteomes" id="UP000264702">
    <property type="component" value="Unassembled WGS sequence"/>
</dbReference>
<dbReference type="SUPFAM" id="SSF46785">
    <property type="entry name" value="Winged helix' DNA-binding domain"/>
    <property type="match status" value="1"/>
</dbReference>
<name>A0A372IMM4_9BACT</name>
<dbReference type="Pfam" id="PF03466">
    <property type="entry name" value="LysR_substrate"/>
    <property type="match status" value="1"/>
</dbReference>
<evidence type="ECO:0000256" key="3">
    <source>
        <dbReference type="ARBA" id="ARBA00023125"/>
    </source>
</evidence>
<dbReference type="GO" id="GO:0003677">
    <property type="term" value="F:DNA binding"/>
    <property type="evidence" value="ECO:0007669"/>
    <property type="project" value="UniProtKB-KW"/>
</dbReference>
<keyword evidence="2" id="KW-0805">Transcription regulation</keyword>
<reference evidence="7 8" key="1">
    <citation type="submission" date="2018-08" db="EMBL/GenBank/DDBJ databases">
        <title>Acidipila sp. 4G-K13, an acidobacterium isolated from forest soil.</title>
        <authorList>
            <person name="Gao Z.-H."/>
            <person name="Qiu L.-H."/>
        </authorList>
    </citation>
    <scope>NUCLEOTIDE SEQUENCE [LARGE SCALE GENOMIC DNA]</scope>
    <source>
        <strain evidence="7 8">4G-K13</strain>
    </source>
</reference>
<dbReference type="Pfam" id="PF00126">
    <property type="entry name" value="HTH_1"/>
    <property type="match status" value="1"/>
</dbReference>
<dbReference type="PRINTS" id="PR00039">
    <property type="entry name" value="HTHLYSR"/>
</dbReference>
<sequence length="318" mass="34830">MEFHQLRYVCAVAETGSFSRAAERCRIAQPSLSQQVLKLEEDLGVKLFDRLGRSIRITEAGRAFLPHARSILERMEAARSSVSDRNADARGSVAAGVIPTIAPYLMPRCTAAFSKRYPEAKLRIVEETTPILIESLRDLSIDLAILALPLRHKDLELFPVRTEPLFAALPKDHPGCAAESLALRNLRGEPFVMLRDGHCFRDLSLATCTRARITPNIAFESDQFSSVLGMVAAGVGISIVPEMAIDRNAGCGFVRLSDTRAIRTIVAAVLRGRSFNRVQQDFLSAISNGVQRRDPSGAARRLKMVTASRSTSGLKKGS</sequence>
<dbReference type="Gene3D" id="3.40.190.290">
    <property type="match status" value="1"/>
</dbReference>